<proteinExistence type="predicted"/>
<accession>A0A1G1YYW0</accession>
<name>A0A1G1YYW0_9BACT</name>
<evidence type="ECO:0000313" key="2">
    <source>
        <dbReference type="Proteomes" id="UP000177408"/>
    </source>
</evidence>
<organism evidence="1 2">
    <name type="scientific">Candidatus Buchananbacteria bacterium RIFCSPLOWO2_02_FULL_46_11b</name>
    <dbReference type="NCBI Taxonomy" id="1797548"/>
    <lineage>
        <taxon>Bacteria</taxon>
        <taxon>Candidatus Buchananiibacteriota</taxon>
    </lineage>
</organism>
<reference evidence="1 2" key="1">
    <citation type="journal article" date="2016" name="Nat. Commun.">
        <title>Thousands of microbial genomes shed light on interconnected biogeochemical processes in an aquifer system.</title>
        <authorList>
            <person name="Anantharaman K."/>
            <person name="Brown C.T."/>
            <person name="Hug L.A."/>
            <person name="Sharon I."/>
            <person name="Castelle C.J."/>
            <person name="Probst A.J."/>
            <person name="Thomas B.C."/>
            <person name="Singh A."/>
            <person name="Wilkins M.J."/>
            <person name="Karaoz U."/>
            <person name="Brodie E.L."/>
            <person name="Williams K.H."/>
            <person name="Hubbard S.S."/>
            <person name="Banfield J.F."/>
        </authorList>
    </citation>
    <scope>NUCLEOTIDE SEQUENCE [LARGE SCALE GENOMIC DNA]</scope>
</reference>
<dbReference type="Proteomes" id="UP000177408">
    <property type="component" value="Unassembled WGS sequence"/>
</dbReference>
<dbReference type="AlphaFoldDB" id="A0A1G1YYW0"/>
<sequence length="113" mass="12328">MGFGRGMKISDGIRGQIPGRPGAKGDFRARQVVVNAFGDVNAFQAGFLAGAGNFEAIIAGKRYYPVNITILKFRQNRLVNGIRPVIPFFSRVFTGRTDNNAGLVMNAEIILRL</sequence>
<protein>
    <submittedName>
        <fullName evidence="1">Uncharacterized protein</fullName>
    </submittedName>
</protein>
<gene>
    <name evidence="1" type="ORF">A3H67_00570</name>
</gene>
<evidence type="ECO:0000313" key="1">
    <source>
        <dbReference type="EMBL" id="OGY57542.1"/>
    </source>
</evidence>
<comment type="caution">
    <text evidence="1">The sequence shown here is derived from an EMBL/GenBank/DDBJ whole genome shotgun (WGS) entry which is preliminary data.</text>
</comment>
<dbReference type="EMBL" id="MHIR01000021">
    <property type="protein sequence ID" value="OGY57542.1"/>
    <property type="molecule type" value="Genomic_DNA"/>
</dbReference>